<name>A0A329EBC3_VIBDI</name>
<proteinExistence type="predicted"/>
<gene>
    <name evidence="1" type="ORF">DET48_109122</name>
</gene>
<dbReference type="Proteomes" id="UP000248729">
    <property type="component" value="Unassembled WGS sequence"/>
</dbReference>
<evidence type="ECO:0000313" key="2">
    <source>
        <dbReference type="Proteomes" id="UP000248729"/>
    </source>
</evidence>
<accession>A0A329EBC3</accession>
<sequence length="57" mass="6533">MCSKVYKKGINLIARNIAWIVVNYHLHDDLKTIFLVIHNLLLTSHSLLASNKAYNNP</sequence>
<protein>
    <submittedName>
        <fullName evidence="1">Uncharacterized protein</fullName>
    </submittedName>
</protein>
<comment type="caution">
    <text evidence="1">The sequence shown here is derived from an EMBL/GenBank/DDBJ whole genome shotgun (WGS) entry which is preliminary data.</text>
</comment>
<organism evidence="1 2">
    <name type="scientific">Vibrio diazotrophicus</name>
    <dbReference type="NCBI Taxonomy" id="685"/>
    <lineage>
        <taxon>Bacteria</taxon>
        <taxon>Pseudomonadati</taxon>
        <taxon>Pseudomonadota</taxon>
        <taxon>Gammaproteobacteria</taxon>
        <taxon>Vibrionales</taxon>
        <taxon>Vibrionaceae</taxon>
        <taxon>Vibrio</taxon>
    </lineage>
</organism>
<dbReference type="AlphaFoldDB" id="A0A329EBC3"/>
<dbReference type="EMBL" id="QLTR01000009">
    <property type="protein sequence ID" value="RAS64480.1"/>
    <property type="molecule type" value="Genomic_DNA"/>
</dbReference>
<evidence type="ECO:0000313" key="1">
    <source>
        <dbReference type="EMBL" id="RAS64480.1"/>
    </source>
</evidence>
<reference evidence="1 2" key="1">
    <citation type="submission" date="2018-06" db="EMBL/GenBank/DDBJ databases">
        <title>Freshwater and sediment microbial communities from various areas in North America, analyzing microbe dynamics in response to fracking.</title>
        <authorList>
            <person name="Lamendella R."/>
        </authorList>
    </citation>
    <scope>NUCLEOTIDE SEQUENCE [LARGE SCALE GENOMIC DNA]</scope>
    <source>
        <strain evidence="1 2">99A</strain>
    </source>
</reference>